<dbReference type="SMART" id="SM00291">
    <property type="entry name" value="ZnF_ZZ"/>
    <property type="match status" value="1"/>
</dbReference>
<dbReference type="InterPro" id="IPR043145">
    <property type="entry name" value="Znf_ZZ_sf"/>
</dbReference>
<evidence type="ECO:0000256" key="5">
    <source>
        <dbReference type="PROSITE-ProRule" id="PRU00339"/>
    </source>
</evidence>
<dbReference type="Pfam" id="PF13181">
    <property type="entry name" value="TPR_8"/>
    <property type="match status" value="3"/>
</dbReference>
<accession>A0A812LKU4</accession>
<feature type="region of interest" description="Disordered" evidence="6">
    <location>
        <begin position="377"/>
        <end position="406"/>
    </location>
</feature>
<reference evidence="8" key="1">
    <citation type="submission" date="2021-02" db="EMBL/GenBank/DDBJ databases">
        <authorList>
            <person name="Dougan E. K."/>
            <person name="Rhodes N."/>
            <person name="Thang M."/>
            <person name="Chan C."/>
        </authorList>
    </citation>
    <scope>NUCLEOTIDE SEQUENCE</scope>
</reference>
<dbReference type="SMART" id="SM00028">
    <property type="entry name" value="TPR"/>
    <property type="match status" value="11"/>
</dbReference>
<proteinExistence type="predicted"/>
<dbReference type="EMBL" id="CAJNDS010000989">
    <property type="protein sequence ID" value="CAE7242757.1"/>
    <property type="molecule type" value="Genomic_DNA"/>
</dbReference>
<dbReference type="InterPro" id="IPR000433">
    <property type="entry name" value="Znf_ZZ"/>
</dbReference>
<dbReference type="InterPro" id="IPR011990">
    <property type="entry name" value="TPR-like_helical_dom_sf"/>
</dbReference>
<dbReference type="CDD" id="cd02249">
    <property type="entry name" value="ZZ"/>
    <property type="match status" value="1"/>
</dbReference>
<dbReference type="PANTHER" id="PTHR19959">
    <property type="entry name" value="KINESIN LIGHT CHAIN"/>
    <property type="match status" value="1"/>
</dbReference>
<evidence type="ECO:0000259" key="7">
    <source>
        <dbReference type="PROSITE" id="PS50135"/>
    </source>
</evidence>
<evidence type="ECO:0000313" key="8">
    <source>
        <dbReference type="EMBL" id="CAE7242757.1"/>
    </source>
</evidence>
<dbReference type="GO" id="GO:0008270">
    <property type="term" value="F:zinc ion binding"/>
    <property type="evidence" value="ECO:0007669"/>
    <property type="project" value="UniProtKB-KW"/>
</dbReference>
<dbReference type="SUPFAM" id="SSF57850">
    <property type="entry name" value="RING/U-box"/>
    <property type="match status" value="1"/>
</dbReference>
<dbReference type="InterPro" id="IPR019734">
    <property type="entry name" value="TPR_rpt"/>
</dbReference>
<keyword evidence="2 4" id="KW-0863">Zinc-finger</keyword>
<dbReference type="Proteomes" id="UP000604046">
    <property type="component" value="Unassembled WGS sequence"/>
</dbReference>
<evidence type="ECO:0000256" key="3">
    <source>
        <dbReference type="ARBA" id="ARBA00022833"/>
    </source>
</evidence>
<gene>
    <name evidence="8" type="primary">NPHP3</name>
    <name evidence="8" type="ORF">SNAT2548_LOCUS11183</name>
</gene>
<sequence length="1232" mass="137876">MAPPSLQVPVAKVPFAILRKTRLAMFHLLERGEAEKTRDLGSKLLEEFDASGTEPDESEYGQLVKILSIYADACADVGDHGRCRELLERRLQAQEHRFGVDHPELVEPLGRLGKCYLDLAESESMQSLDHGYAKKARKLLKRAVEIGEAHSFFNQPQPGSLMTLKLYASVCGDLQQRKELLELCVTILEQMGLQYRKNLPEYLKLLAVALRDLGEHQESKEVLERCLRIQEERIRCRHIEVVPEAVPALCNLGLDFCDLQLQSEALLGRCLSIQQQLATSQQQVAQALYSGGLVLCKLGMHQKSQHFLEHALKIQEEHSNALEVARTLVNLGGVCHQLGQHQREKELTNQALQLLREHSSTHPDLQQGLGHLAWSGEKQDEHQMDQQSEVADKEEVKACDDGENGASHDAHACNALGMERLREGKRREAIAAFTRAIELDVNDATAYNNRGIAYELEGMTEAAQEDCNKAEELAGGDADMLDKLKLTRKWKPVGWQGRGETRAETRASDADFLLSFATPDTDVNNKILELLGKGVAVFEGRKRSVSFCHDRSLGMGVHIHGGEQQGRTDPQFDILDQERKPGEFPKWFEEYYKAAEETRHGILILQLTEDYLKSKACRWEFGYLRKPELVHVVVKDEKKLVIVHWRQLMCDVHLCKQACMPKRDVQKDVEEVLEGRGTDATRRQLEDLFAINKVAKLASLVRKQENQAWCELPLREVAYTLSDGGPFALKQGRILMGVLLETGQTQRAQRFGALLLRESDASAKELSESDHEQYVQTLHLLSQACGALGDYCQSKEVLERCLQVQEKRFGADHPEIVQTLNRLGNVHGSLGNLARQKEFQERAVELCETHFGPNDLKSVASLANLAEISGRCGDLQLAKELWERCISIVELDPDASRTGLGCLLNGLALVCGKLGDLQRKKDLLEQGLRHQEQVIGKEHPDVLPLLRNLAQVCQVTGDHDRCKALLEQRLRATELHYGTGHRELASVLIDVSITWGALGELEKKKEMLLKAHKIFEEHSDHVNVAIALLNLGSTWSQLGDPHQYRGLAARALEILEQQPFPHLLAEAKVHFHNACEALECSNFEAQMQHDRMEAASQATTQDNVQIKQVDPAEAMSIVKSNVGWNPAMEKCLGQEGVVIVDKTTRLKVKMADGSTWWWPAQLLQGFLPPTDAEAGGSTINAGITCDGCHIAPLVGTRYKCRDCCDFDLCSACYGNWTGGGRDHPQALFYGLF</sequence>
<dbReference type="Pfam" id="PF00569">
    <property type="entry name" value="ZZ"/>
    <property type="match status" value="1"/>
</dbReference>
<dbReference type="Pfam" id="PF13424">
    <property type="entry name" value="TPR_12"/>
    <property type="match status" value="3"/>
</dbReference>
<evidence type="ECO:0000256" key="2">
    <source>
        <dbReference type="ARBA" id="ARBA00022771"/>
    </source>
</evidence>
<keyword evidence="9" id="KW-1185">Reference proteome</keyword>
<dbReference type="PROSITE" id="PS50005">
    <property type="entry name" value="TPR"/>
    <property type="match status" value="1"/>
</dbReference>
<feature type="repeat" description="TPR" evidence="5">
    <location>
        <begin position="410"/>
        <end position="443"/>
    </location>
</feature>
<dbReference type="SUPFAM" id="SSF48452">
    <property type="entry name" value="TPR-like"/>
    <property type="match status" value="3"/>
</dbReference>
<evidence type="ECO:0000256" key="4">
    <source>
        <dbReference type="PROSITE-ProRule" id="PRU00228"/>
    </source>
</evidence>
<comment type="caution">
    <text evidence="8">The sequence shown here is derived from an EMBL/GenBank/DDBJ whole genome shotgun (WGS) entry which is preliminary data.</text>
</comment>
<dbReference type="Gene3D" id="1.25.40.10">
    <property type="entry name" value="Tetratricopeptide repeat domain"/>
    <property type="match status" value="5"/>
</dbReference>
<dbReference type="PANTHER" id="PTHR19959:SF119">
    <property type="entry name" value="FUNGAL LIPASE-LIKE DOMAIN-CONTAINING PROTEIN"/>
    <property type="match status" value="1"/>
</dbReference>
<name>A0A812LKU4_9DINO</name>
<evidence type="ECO:0000313" key="9">
    <source>
        <dbReference type="Proteomes" id="UP000604046"/>
    </source>
</evidence>
<feature type="domain" description="ZZ-type" evidence="7">
    <location>
        <begin position="1180"/>
        <end position="1232"/>
    </location>
</feature>
<keyword evidence="1" id="KW-0479">Metal-binding</keyword>
<keyword evidence="5" id="KW-0802">TPR repeat</keyword>
<dbReference type="PROSITE" id="PS01357">
    <property type="entry name" value="ZF_ZZ_1"/>
    <property type="match status" value="1"/>
</dbReference>
<dbReference type="AlphaFoldDB" id="A0A812LKU4"/>
<dbReference type="PROSITE" id="PS50135">
    <property type="entry name" value="ZF_ZZ_2"/>
    <property type="match status" value="1"/>
</dbReference>
<evidence type="ECO:0000256" key="6">
    <source>
        <dbReference type="SAM" id="MobiDB-lite"/>
    </source>
</evidence>
<protein>
    <submittedName>
        <fullName evidence="8">NPHP3 protein</fullName>
    </submittedName>
</protein>
<dbReference type="OrthoDB" id="413723at2759"/>
<dbReference type="Gene3D" id="3.30.60.90">
    <property type="match status" value="1"/>
</dbReference>
<organism evidence="8 9">
    <name type="scientific">Symbiodinium natans</name>
    <dbReference type="NCBI Taxonomy" id="878477"/>
    <lineage>
        <taxon>Eukaryota</taxon>
        <taxon>Sar</taxon>
        <taxon>Alveolata</taxon>
        <taxon>Dinophyceae</taxon>
        <taxon>Suessiales</taxon>
        <taxon>Symbiodiniaceae</taxon>
        <taxon>Symbiodinium</taxon>
    </lineage>
</organism>
<keyword evidence="3" id="KW-0862">Zinc</keyword>
<evidence type="ECO:0000256" key="1">
    <source>
        <dbReference type="ARBA" id="ARBA00022723"/>
    </source>
</evidence>